<dbReference type="PANTHER" id="PTHR42786:SF2">
    <property type="entry name" value="TRNA (CYTIDINE_URIDINE-2'-O-)-METHYLTRANSFERASE TRMJ"/>
    <property type="match status" value="1"/>
</dbReference>
<evidence type="ECO:0000256" key="4">
    <source>
        <dbReference type="ARBA" id="ARBA00022691"/>
    </source>
</evidence>
<dbReference type="EMBL" id="OB709157">
    <property type="protein sequence ID" value="CAD7238809.1"/>
    <property type="molecule type" value="Genomic_DNA"/>
</dbReference>
<dbReference type="OrthoDB" id="241340at2759"/>
<accession>A0A7R9A0Q4</accession>
<evidence type="ECO:0000256" key="3">
    <source>
        <dbReference type="ARBA" id="ARBA00022679"/>
    </source>
</evidence>
<evidence type="ECO:0000256" key="2">
    <source>
        <dbReference type="ARBA" id="ARBA00022603"/>
    </source>
</evidence>
<organism evidence="6">
    <name type="scientific">Cyprideis torosa</name>
    <dbReference type="NCBI Taxonomy" id="163714"/>
    <lineage>
        <taxon>Eukaryota</taxon>
        <taxon>Metazoa</taxon>
        <taxon>Ecdysozoa</taxon>
        <taxon>Arthropoda</taxon>
        <taxon>Crustacea</taxon>
        <taxon>Oligostraca</taxon>
        <taxon>Ostracoda</taxon>
        <taxon>Podocopa</taxon>
        <taxon>Podocopida</taxon>
        <taxon>Cytherocopina</taxon>
        <taxon>Cytheroidea</taxon>
        <taxon>Cytherideidae</taxon>
        <taxon>Cyprideis</taxon>
    </lineage>
</organism>
<evidence type="ECO:0000313" key="6">
    <source>
        <dbReference type="EMBL" id="CAD7238809.1"/>
    </source>
</evidence>
<dbReference type="GO" id="GO:0002128">
    <property type="term" value="P:tRNA nucleoside ribose methylation"/>
    <property type="evidence" value="ECO:0007669"/>
    <property type="project" value="TreeGrafter"/>
</dbReference>
<dbReference type="NCBIfam" id="TIGR00050">
    <property type="entry name" value="rRNA_methyl_1"/>
    <property type="match status" value="1"/>
</dbReference>
<evidence type="ECO:0000256" key="1">
    <source>
        <dbReference type="ARBA" id="ARBA00007228"/>
    </source>
</evidence>
<dbReference type="GO" id="GO:0003723">
    <property type="term" value="F:RNA binding"/>
    <property type="evidence" value="ECO:0007669"/>
    <property type="project" value="InterPro"/>
</dbReference>
<keyword evidence="3" id="KW-0808">Transferase</keyword>
<dbReference type="InterPro" id="IPR004384">
    <property type="entry name" value="RNA_MeTrfase_TrmJ/LasT"/>
</dbReference>
<dbReference type="GO" id="GO:0008173">
    <property type="term" value="F:RNA methyltransferase activity"/>
    <property type="evidence" value="ECO:0007669"/>
    <property type="project" value="InterPro"/>
</dbReference>
<dbReference type="InterPro" id="IPR001537">
    <property type="entry name" value="SpoU_MeTrfase"/>
</dbReference>
<dbReference type="InterPro" id="IPR029026">
    <property type="entry name" value="tRNA_m1G_MTases_N"/>
</dbReference>
<name>A0A7R9A0Q4_9CRUS</name>
<reference evidence="6" key="1">
    <citation type="submission" date="2020-11" db="EMBL/GenBank/DDBJ databases">
        <authorList>
            <person name="Tran Van P."/>
        </authorList>
    </citation>
    <scope>NUCLEOTIDE SEQUENCE</scope>
</reference>
<dbReference type="GO" id="GO:0005829">
    <property type="term" value="C:cytosol"/>
    <property type="evidence" value="ECO:0007669"/>
    <property type="project" value="TreeGrafter"/>
</dbReference>
<dbReference type="FunFam" id="3.40.1280.10:FF:000006">
    <property type="entry name" value="Uncharacterized tRNA/rRNA methyltransferase HI_0380"/>
    <property type="match status" value="1"/>
</dbReference>
<dbReference type="SUPFAM" id="SSF75217">
    <property type="entry name" value="alpha/beta knot"/>
    <property type="match status" value="1"/>
</dbReference>
<feature type="domain" description="tRNA/rRNA methyltransferase SpoU type" evidence="5">
    <location>
        <begin position="3"/>
        <end position="146"/>
    </location>
</feature>
<comment type="similarity">
    <text evidence="1">Belongs to the class IV-like SAM-binding methyltransferase superfamily. RNA methyltransferase TrmH family.</text>
</comment>
<dbReference type="Gene3D" id="3.40.1280.10">
    <property type="match status" value="1"/>
</dbReference>
<dbReference type="CDD" id="cd18093">
    <property type="entry name" value="SpoU-like_TrmJ"/>
    <property type="match status" value="1"/>
</dbReference>
<dbReference type="AlphaFoldDB" id="A0A7R9A0Q4"/>
<evidence type="ECO:0000259" key="5">
    <source>
        <dbReference type="Pfam" id="PF00588"/>
    </source>
</evidence>
<proteinExistence type="inferred from homology"/>
<keyword evidence="2" id="KW-0489">Methyltransferase</keyword>
<dbReference type="Pfam" id="PF00588">
    <property type="entry name" value="SpoU_methylase"/>
    <property type="match status" value="1"/>
</dbReference>
<dbReference type="PANTHER" id="PTHR42786">
    <property type="entry name" value="TRNA/RRNA METHYLTRANSFERASE"/>
    <property type="match status" value="1"/>
</dbReference>
<protein>
    <recommendedName>
        <fullName evidence="5">tRNA/rRNA methyltransferase SpoU type domain-containing protein</fullName>
    </recommendedName>
</protein>
<feature type="non-terminal residue" evidence="6">
    <location>
        <position position="173"/>
    </location>
</feature>
<gene>
    <name evidence="6" type="ORF">CTOB1V02_LOCUS16624</name>
</gene>
<sequence>MIETSHPGNVGAAARAMKTMGLSQLCLVNPKGYPCVEATARAAGADDVLANAWVVETFDEALQGCVYVLGTSARLRSLAWPVVNPREAAALASIESMNGDVAVVFGTERTGLTNDQMARCHQLININTNPDYSSLNVASAVQVLSYELRMQTVMADGDGVAEVSDTKQAPANA</sequence>
<dbReference type="InterPro" id="IPR029028">
    <property type="entry name" value="Alpha/beta_knot_MTases"/>
</dbReference>
<keyword evidence="4" id="KW-0949">S-adenosyl-L-methionine</keyword>